<evidence type="ECO:0000313" key="3">
    <source>
        <dbReference type="Proteomes" id="UP000002282"/>
    </source>
</evidence>
<keyword evidence="1" id="KW-0812">Transmembrane</keyword>
<dbReference type="Proteomes" id="UP000002282">
    <property type="component" value="Chromosome 2L"/>
</dbReference>
<accession>B4NXI6</accession>
<reference evidence="2 3" key="1">
    <citation type="journal article" date="2007" name="Nature">
        <title>Evolution of genes and genomes on the Drosophila phylogeny.</title>
        <authorList>
            <consortium name="Drosophila 12 Genomes Consortium"/>
            <person name="Clark A.G."/>
            <person name="Eisen M.B."/>
            <person name="Smith D.R."/>
            <person name="Bergman C.M."/>
            <person name="Oliver B."/>
            <person name="Markow T.A."/>
            <person name="Kaufman T.C."/>
            <person name="Kellis M."/>
            <person name="Gelbart W."/>
            <person name="Iyer V.N."/>
            <person name="Pollard D.A."/>
            <person name="Sackton T.B."/>
            <person name="Larracuente A.M."/>
            <person name="Singh N.D."/>
            <person name="Abad J.P."/>
            <person name="Abt D.N."/>
            <person name="Adryan B."/>
            <person name="Aguade M."/>
            <person name="Akashi H."/>
            <person name="Anderson W.W."/>
            <person name="Aquadro C.F."/>
            <person name="Ardell D.H."/>
            <person name="Arguello R."/>
            <person name="Artieri C.G."/>
            <person name="Barbash D.A."/>
            <person name="Barker D."/>
            <person name="Barsanti P."/>
            <person name="Batterham P."/>
            <person name="Batzoglou S."/>
            <person name="Begun D."/>
            <person name="Bhutkar A."/>
            <person name="Blanco E."/>
            <person name="Bosak S.A."/>
            <person name="Bradley R.K."/>
            <person name="Brand A.D."/>
            <person name="Brent M.R."/>
            <person name="Brooks A.N."/>
            <person name="Brown R.H."/>
            <person name="Butlin R.K."/>
            <person name="Caggese C."/>
            <person name="Calvi B.R."/>
            <person name="Bernardo de Carvalho A."/>
            <person name="Caspi A."/>
            <person name="Castrezana S."/>
            <person name="Celniker S.E."/>
            <person name="Chang J.L."/>
            <person name="Chapple C."/>
            <person name="Chatterji S."/>
            <person name="Chinwalla A."/>
            <person name="Civetta A."/>
            <person name="Clifton S.W."/>
            <person name="Comeron J.M."/>
            <person name="Costello J.C."/>
            <person name="Coyne J.A."/>
            <person name="Daub J."/>
            <person name="David R.G."/>
            <person name="Delcher A.L."/>
            <person name="Delehaunty K."/>
            <person name="Do C.B."/>
            <person name="Ebling H."/>
            <person name="Edwards K."/>
            <person name="Eickbush T."/>
            <person name="Evans J.D."/>
            <person name="Filipski A."/>
            <person name="Findeiss S."/>
            <person name="Freyhult E."/>
            <person name="Fulton L."/>
            <person name="Fulton R."/>
            <person name="Garcia A.C."/>
            <person name="Gardiner A."/>
            <person name="Garfield D.A."/>
            <person name="Garvin B.E."/>
            <person name="Gibson G."/>
            <person name="Gilbert D."/>
            <person name="Gnerre S."/>
            <person name="Godfrey J."/>
            <person name="Good R."/>
            <person name="Gotea V."/>
            <person name="Gravely B."/>
            <person name="Greenberg A.J."/>
            <person name="Griffiths-Jones S."/>
            <person name="Gross S."/>
            <person name="Guigo R."/>
            <person name="Gustafson E.A."/>
            <person name="Haerty W."/>
            <person name="Hahn M.W."/>
            <person name="Halligan D.L."/>
            <person name="Halpern A.L."/>
            <person name="Halter G.M."/>
            <person name="Han M.V."/>
            <person name="Heger A."/>
            <person name="Hillier L."/>
            <person name="Hinrichs A.S."/>
            <person name="Holmes I."/>
            <person name="Hoskins R.A."/>
            <person name="Hubisz M.J."/>
            <person name="Hultmark D."/>
            <person name="Huntley M.A."/>
            <person name="Jaffe D.B."/>
            <person name="Jagadeeshan S."/>
            <person name="Jeck W.R."/>
            <person name="Johnson J."/>
            <person name="Jones C.D."/>
            <person name="Jordan W.C."/>
            <person name="Karpen G.H."/>
            <person name="Kataoka E."/>
            <person name="Keightley P.D."/>
            <person name="Kheradpour P."/>
            <person name="Kirkness E.F."/>
            <person name="Koerich L.B."/>
            <person name="Kristiansen K."/>
            <person name="Kudrna D."/>
            <person name="Kulathinal R.J."/>
            <person name="Kumar S."/>
            <person name="Kwok R."/>
            <person name="Lander E."/>
            <person name="Langley C.H."/>
            <person name="Lapoint R."/>
            <person name="Lazzaro B.P."/>
            <person name="Lee S.J."/>
            <person name="Levesque L."/>
            <person name="Li R."/>
            <person name="Lin C.F."/>
            <person name="Lin M.F."/>
            <person name="Lindblad-Toh K."/>
            <person name="Llopart A."/>
            <person name="Long M."/>
            <person name="Low L."/>
            <person name="Lozovsky E."/>
            <person name="Lu J."/>
            <person name="Luo M."/>
            <person name="Machado C.A."/>
            <person name="Makalowski W."/>
            <person name="Marzo M."/>
            <person name="Matsuda M."/>
            <person name="Matzkin L."/>
            <person name="McAllister B."/>
            <person name="McBride C.S."/>
            <person name="McKernan B."/>
            <person name="McKernan K."/>
            <person name="Mendez-Lago M."/>
            <person name="Minx P."/>
            <person name="Mollenhauer M.U."/>
            <person name="Montooth K."/>
            <person name="Mount S.M."/>
            <person name="Mu X."/>
            <person name="Myers E."/>
            <person name="Negre B."/>
            <person name="Newfeld S."/>
            <person name="Nielsen R."/>
            <person name="Noor M.A."/>
            <person name="O'Grady P."/>
            <person name="Pachter L."/>
            <person name="Papaceit M."/>
            <person name="Parisi M.J."/>
            <person name="Parisi M."/>
            <person name="Parts L."/>
            <person name="Pedersen J.S."/>
            <person name="Pesole G."/>
            <person name="Phillippy A.M."/>
            <person name="Ponting C.P."/>
            <person name="Pop M."/>
            <person name="Porcelli D."/>
            <person name="Powell J.R."/>
            <person name="Prohaska S."/>
            <person name="Pruitt K."/>
            <person name="Puig M."/>
            <person name="Quesneville H."/>
            <person name="Ram K.R."/>
            <person name="Rand D."/>
            <person name="Rasmussen M.D."/>
            <person name="Reed L.K."/>
            <person name="Reenan R."/>
            <person name="Reily A."/>
            <person name="Remington K.A."/>
            <person name="Rieger T.T."/>
            <person name="Ritchie M.G."/>
            <person name="Robin C."/>
            <person name="Rogers Y.H."/>
            <person name="Rohde C."/>
            <person name="Rozas J."/>
            <person name="Rubenfield M.J."/>
            <person name="Ruiz A."/>
            <person name="Russo S."/>
            <person name="Salzberg S.L."/>
            <person name="Sanchez-Gracia A."/>
            <person name="Saranga D.J."/>
            <person name="Sato H."/>
            <person name="Schaeffer S.W."/>
            <person name="Schatz M.C."/>
            <person name="Schlenke T."/>
            <person name="Schwartz R."/>
            <person name="Segarra C."/>
            <person name="Singh R.S."/>
            <person name="Sirot L."/>
            <person name="Sirota M."/>
            <person name="Sisneros N.B."/>
            <person name="Smith C.D."/>
            <person name="Smith T.F."/>
            <person name="Spieth J."/>
            <person name="Stage D.E."/>
            <person name="Stark A."/>
            <person name="Stephan W."/>
            <person name="Strausberg R.L."/>
            <person name="Strempel S."/>
            <person name="Sturgill D."/>
            <person name="Sutton G."/>
            <person name="Sutton G.G."/>
            <person name="Tao W."/>
            <person name="Teichmann S."/>
            <person name="Tobari Y.N."/>
            <person name="Tomimura Y."/>
            <person name="Tsolas J.M."/>
            <person name="Valente V.L."/>
            <person name="Venter E."/>
            <person name="Venter J.C."/>
            <person name="Vicario S."/>
            <person name="Vieira F.G."/>
            <person name="Vilella A.J."/>
            <person name="Villasante A."/>
            <person name="Walenz B."/>
            <person name="Wang J."/>
            <person name="Wasserman M."/>
            <person name="Watts T."/>
            <person name="Wilson D."/>
            <person name="Wilson R.K."/>
            <person name="Wing R.A."/>
            <person name="Wolfner M.F."/>
            <person name="Wong A."/>
            <person name="Wong G.K."/>
            <person name="Wu C.I."/>
            <person name="Wu G."/>
            <person name="Yamamoto D."/>
            <person name="Yang H.P."/>
            <person name="Yang S.P."/>
            <person name="Yorke J.A."/>
            <person name="Yoshida K."/>
            <person name="Zdobnov E."/>
            <person name="Zhang P."/>
            <person name="Zhang Y."/>
            <person name="Zimin A.V."/>
            <person name="Baldwin J."/>
            <person name="Abdouelleil A."/>
            <person name="Abdulkadir J."/>
            <person name="Abebe A."/>
            <person name="Abera B."/>
            <person name="Abreu J."/>
            <person name="Acer S.C."/>
            <person name="Aftuck L."/>
            <person name="Alexander A."/>
            <person name="An P."/>
            <person name="Anderson E."/>
            <person name="Anderson S."/>
            <person name="Arachi H."/>
            <person name="Azer M."/>
            <person name="Bachantsang P."/>
            <person name="Barry A."/>
            <person name="Bayul T."/>
            <person name="Berlin A."/>
            <person name="Bessette D."/>
            <person name="Bloom T."/>
            <person name="Blye J."/>
            <person name="Boguslavskiy L."/>
            <person name="Bonnet C."/>
            <person name="Boukhgalter B."/>
            <person name="Bourzgui I."/>
            <person name="Brown A."/>
            <person name="Cahill P."/>
            <person name="Channer S."/>
            <person name="Cheshatsang Y."/>
            <person name="Chuda L."/>
            <person name="Citroen M."/>
            <person name="Collymore A."/>
            <person name="Cooke P."/>
            <person name="Costello M."/>
            <person name="D'Aco K."/>
            <person name="Daza R."/>
            <person name="De Haan G."/>
            <person name="DeGray S."/>
            <person name="DeMaso C."/>
            <person name="Dhargay N."/>
            <person name="Dooley K."/>
            <person name="Dooley E."/>
            <person name="Doricent M."/>
            <person name="Dorje P."/>
            <person name="Dorjee K."/>
            <person name="Dupes A."/>
            <person name="Elong R."/>
            <person name="Falk J."/>
            <person name="Farina A."/>
            <person name="Faro S."/>
            <person name="Ferguson D."/>
            <person name="Fisher S."/>
            <person name="Foley C.D."/>
            <person name="Franke A."/>
            <person name="Friedrich D."/>
            <person name="Gadbois L."/>
            <person name="Gearin G."/>
            <person name="Gearin C.R."/>
            <person name="Giannoukos G."/>
            <person name="Goode T."/>
            <person name="Graham J."/>
            <person name="Grandbois E."/>
            <person name="Grewal S."/>
            <person name="Gyaltsen K."/>
            <person name="Hafez N."/>
            <person name="Hagos B."/>
            <person name="Hall J."/>
            <person name="Henson C."/>
            <person name="Hollinger A."/>
            <person name="Honan T."/>
            <person name="Huard M.D."/>
            <person name="Hughes L."/>
            <person name="Hurhula B."/>
            <person name="Husby M.E."/>
            <person name="Kamat A."/>
            <person name="Kanga B."/>
            <person name="Kashin S."/>
            <person name="Khazanovich D."/>
            <person name="Kisner P."/>
            <person name="Lance K."/>
            <person name="Lara M."/>
            <person name="Lee W."/>
            <person name="Lennon N."/>
            <person name="Letendre F."/>
            <person name="LeVine R."/>
            <person name="Lipovsky A."/>
            <person name="Liu X."/>
            <person name="Liu J."/>
            <person name="Liu S."/>
            <person name="Lokyitsang T."/>
            <person name="Lokyitsang Y."/>
            <person name="Lubonja R."/>
            <person name="Lui A."/>
            <person name="MacDonald P."/>
            <person name="Magnisalis V."/>
            <person name="Maru K."/>
            <person name="Matthews C."/>
            <person name="McCusker W."/>
            <person name="McDonough S."/>
            <person name="Mehta T."/>
            <person name="Meldrim J."/>
            <person name="Meneus L."/>
            <person name="Mihai O."/>
            <person name="Mihalev A."/>
            <person name="Mihova T."/>
            <person name="Mittelman R."/>
            <person name="Mlenga V."/>
            <person name="Montmayeur A."/>
            <person name="Mulrain L."/>
            <person name="Navidi A."/>
            <person name="Naylor J."/>
            <person name="Negash T."/>
            <person name="Nguyen T."/>
            <person name="Nguyen N."/>
            <person name="Nicol R."/>
            <person name="Norbu C."/>
            <person name="Norbu N."/>
            <person name="Novod N."/>
            <person name="O'Neill B."/>
            <person name="Osman S."/>
            <person name="Markiewicz E."/>
            <person name="Oyono O.L."/>
            <person name="Patti C."/>
            <person name="Phunkhang P."/>
            <person name="Pierre F."/>
            <person name="Priest M."/>
            <person name="Raghuraman S."/>
            <person name="Rege F."/>
            <person name="Reyes R."/>
            <person name="Rise C."/>
            <person name="Rogov P."/>
            <person name="Ross K."/>
            <person name="Ryan E."/>
            <person name="Settipalli S."/>
            <person name="Shea T."/>
            <person name="Sherpa N."/>
            <person name="Shi L."/>
            <person name="Shih D."/>
            <person name="Sparrow T."/>
            <person name="Spaulding J."/>
            <person name="Stalker J."/>
            <person name="Stange-Thomann N."/>
            <person name="Stavropoulos S."/>
            <person name="Stone C."/>
            <person name="Strader C."/>
            <person name="Tesfaye S."/>
            <person name="Thomson T."/>
            <person name="Thoulutsang Y."/>
            <person name="Thoulutsang D."/>
            <person name="Topham K."/>
            <person name="Topping I."/>
            <person name="Tsamla T."/>
            <person name="Vassiliev H."/>
            <person name="Vo A."/>
            <person name="Wangchuk T."/>
            <person name="Wangdi T."/>
            <person name="Weiand M."/>
            <person name="Wilkinson J."/>
            <person name="Wilson A."/>
            <person name="Yadav S."/>
            <person name="Young G."/>
            <person name="Yu Q."/>
            <person name="Zembek L."/>
            <person name="Zhong D."/>
            <person name="Zimmer A."/>
            <person name="Zwirko Z."/>
            <person name="Jaffe D.B."/>
            <person name="Alvarez P."/>
            <person name="Brockman W."/>
            <person name="Butler J."/>
            <person name="Chin C."/>
            <person name="Gnerre S."/>
            <person name="Grabherr M."/>
            <person name="Kleber M."/>
            <person name="Mauceli E."/>
            <person name="MacCallum I."/>
        </authorList>
    </citation>
    <scope>NUCLEOTIDE SEQUENCE [LARGE SCALE GENOMIC DNA]</scope>
    <source>
        <strain evidence="3">Tai18E2 / Tucson 14021-0261.01</strain>
    </source>
</reference>
<organism evidence="2 3">
    <name type="scientific">Drosophila yakuba</name>
    <name type="common">Fruit fly</name>
    <dbReference type="NCBI Taxonomy" id="7245"/>
    <lineage>
        <taxon>Eukaryota</taxon>
        <taxon>Metazoa</taxon>
        <taxon>Ecdysozoa</taxon>
        <taxon>Arthropoda</taxon>
        <taxon>Hexapoda</taxon>
        <taxon>Insecta</taxon>
        <taxon>Pterygota</taxon>
        <taxon>Neoptera</taxon>
        <taxon>Endopterygota</taxon>
        <taxon>Diptera</taxon>
        <taxon>Brachycera</taxon>
        <taxon>Muscomorpha</taxon>
        <taxon>Ephydroidea</taxon>
        <taxon>Drosophilidae</taxon>
        <taxon>Drosophila</taxon>
        <taxon>Sophophora</taxon>
    </lineage>
</organism>
<feature type="transmembrane region" description="Helical" evidence="1">
    <location>
        <begin position="207"/>
        <end position="230"/>
    </location>
</feature>
<keyword evidence="1" id="KW-1133">Transmembrane helix</keyword>
<proteinExistence type="predicted"/>
<reference evidence="2 3" key="2">
    <citation type="journal article" date="2007" name="PLoS Biol.">
        <title>Principles of genome evolution in the Drosophila melanogaster species group.</title>
        <authorList>
            <person name="Ranz J.M."/>
            <person name="Maurin D."/>
            <person name="Chan Y.S."/>
            <person name="von Grotthuss M."/>
            <person name="Hillier L.W."/>
            <person name="Roote J."/>
            <person name="Ashburner M."/>
            <person name="Bergman C.M."/>
        </authorList>
    </citation>
    <scope>NUCLEOTIDE SEQUENCE [LARGE SCALE GENOMIC DNA]</scope>
    <source>
        <strain evidence="3">Tai18E2 / Tucson 14021-0261.01</strain>
    </source>
</reference>
<sequence>MSCCSNELVNTVEGTDEELLVFIRTVYVEAGILCFVSTITLMVISSLNISVVNVLPVPPYVWLIFALALLSVLICLPVRRIRRLIPWTMVGGIVVFFTLSAACFMCIYDIPDLVLYFTIMVLVVGGLMICGAKCRKSCLPNGFVSGVIVALCLAVLIPLLFLSLASIRYFFVSFSAVLSALVMTLIPLQTQFIHGRLQYSPIGLEPICSTMIYLTSYALFICICVFSIAIESEILGSFGLHLSGLSTIPM</sequence>
<feature type="transmembrane region" description="Helical" evidence="1">
    <location>
        <begin position="26"/>
        <end position="47"/>
    </location>
</feature>
<feature type="transmembrane region" description="Helical" evidence="1">
    <location>
        <begin position="167"/>
        <end position="186"/>
    </location>
</feature>
<dbReference type="AlphaFoldDB" id="B4NXI6"/>
<dbReference type="KEGG" id="dya:Dyak_GE18799"/>
<dbReference type="HOGENOM" id="CLU_075396_0_0_1"/>
<dbReference type="OMA" id="LEPICSM"/>
<protein>
    <submittedName>
        <fullName evidence="2">Uncharacterized protein</fullName>
    </submittedName>
</protein>
<dbReference type="OrthoDB" id="7852080at2759"/>
<dbReference type="EMBL" id="CM000157">
    <property type="protein sequence ID" value="EDW88577.1"/>
    <property type="molecule type" value="Genomic_DNA"/>
</dbReference>
<name>B4NXI6_DROYA</name>
<feature type="transmembrane region" description="Helical" evidence="1">
    <location>
        <begin position="142"/>
        <end position="161"/>
    </location>
</feature>
<evidence type="ECO:0000313" key="2">
    <source>
        <dbReference type="EMBL" id="EDW88577.1"/>
    </source>
</evidence>
<feature type="transmembrane region" description="Helical" evidence="1">
    <location>
        <begin position="59"/>
        <end position="78"/>
    </location>
</feature>
<keyword evidence="3" id="KW-1185">Reference proteome</keyword>
<feature type="transmembrane region" description="Helical" evidence="1">
    <location>
        <begin position="85"/>
        <end position="107"/>
    </location>
</feature>
<dbReference type="PhylomeDB" id="B4NXI6"/>
<evidence type="ECO:0000256" key="1">
    <source>
        <dbReference type="SAM" id="Phobius"/>
    </source>
</evidence>
<keyword evidence="1" id="KW-0472">Membrane</keyword>
<gene>
    <name evidence="2" type="primary">Dyak\GE18799</name>
    <name evidence="2" type="synonym">dyak_GLEANR_2583</name>
    <name evidence="2" type="synonym">GE18799</name>
    <name evidence="2" type="ORF">Dyak_GE18799</name>
</gene>
<feature type="transmembrane region" description="Helical" evidence="1">
    <location>
        <begin position="113"/>
        <end position="130"/>
    </location>
</feature>